<keyword evidence="3 6" id="KW-0812">Transmembrane</keyword>
<feature type="transmembrane region" description="Helical" evidence="6">
    <location>
        <begin position="410"/>
        <end position="427"/>
    </location>
</feature>
<keyword evidence="2" id="KW-1003">Cell membrane</keyword>
<keyword evidence="9" id="KW-1185">Reference proteome</keyword>
<keyword evidence="5 6" id="KW-0472">Membrane</keyword>
<dbReference type="PROSITE" id="PS50156">
    <property type="entry name" value="SSD"/>
    <property type="match status" value="1"/>
</dbReference>
<comment type="subcellular location">
    <subcellularLocation>
        <location evidence="1">Cell membrane</location>
        <topology evidence="1">Multi-pass membrane protein</topology>
    </subcellularLocation>
</comment>
<feature type="transmembrane region" description="Helical" evidence="6">
    <location>
        <begin position="291"/>
        <end position="312"/>
    </location>
</feature>
<dbReference type="InterPro" id="IPR050833">
    <property type="entry name" value="Poly_Biosynth_Transport"/>
</dbReference>
<feature type="transmembrane region" description="Helical" evidence="6">
    <location>
        <begin position="145"/>
        <end position="164"/>
    </location>
</feature>
<feature type="transmembrane region" description="Helical" evidence="6">
    <location>
        <begin position="211"/>
        <end position="232"/>
    </location>
</feature>
<feature type="transmembrane region" description="Helical" evidence="6">
    <location>
        <begin position="433"/>
        <end position="452"/>
    </location>
</feature>
<organism evidence="8 9">
    <name type="scientific">Clostridium zeae</name>
    <dbReference type="NCBI Taxonomy" id="2759022"/>
    <lineage>
        <taxon>Bacteria</taxon>
        <taxon>Bacillati</taxon>
        <taxon>Bacillota</taxon>
        <taxon>Clostridia</taxon>
        <taxon>Eubacteriales</taxon>
        <taxon>Clostridiaceae</taxon>
        <taxon>Clostridium</taxon>
    </lineage>
</organism>
<dbReference type="RefSeq" id="WP_206872448.1">
    <property type="nucleotide sequence ID" value="NZ_BMBA01000008.1"/>
</dbReference>
<protein>
    <recommendedName>
        <fullName evidence="7">SSD domain-containing protein</fullName>
    </recommendedName>
</protein>
<dbReference type="Proteomes" id="UP000663802">
    <property type="component" value="Unassembled WGS sequence"/>
</dbReference>
<feature type="transmembrane region" description="Helical" evidence="6">
    <location>
        <begin position="383"/>
        <end position="403"/>
    </location>
</feature>
<sequence length="465" mass="54137">MNKKFRDLYYTLSANIITLLIGVITGFVLPAYLGYNDYNYIRVFSFYITYVGITHFGFLDGIYIKYGAYDYDDLPREKFRAYFKFMLLLQLVEAIVLGFGVCLFTADKDRNIVMLFVVINMVLINMAMLFSFIHQFTRRFKLFSFNTIFTKLFYGIGCVVLLLINQYGYVYYIIIQTIVNFIVVIIYIINNKEIVFGKSESIKNSFNEYKSIFGIGFLAMMGNFTTLLVLGIDRLIVDRFMTKYDFAMYSFAYTLVSLFLVLLSSVTSVIYPFLTRSDKSKYDSVYKISRYAISFVMTFALSGYFIISFIVERFVSKYTDSLEILIYLIPTIVCSGIINILVQNMYKVLKATKDYTKNNLVALVIAVVTNIVAFAIFRSSISVAIATLISFVLWIIYSDRYFCKLLNITVIRYQIFDIIIFVLFIAIAQFFKWYIGIFIYIAVLILINLLFFRKELKNIVLLVKK</sequence>
<feature type="transmembrane region" description="Helical" evidence="6">
    <location>
        <begin position="324"/>
        <end position="346"/>
    </location>
</feature>
<feature type="transmembrane region" description="Helical" evidence="6">
    <location>
        <begin position="358"/>
        <end position="377"/>
    </location>
</feature>
<dbReference type="EMBL" id="BMBA01000008">
    <property type="protein sequence ID" value="GFZ33934.1"/>
    <property type="molecule type" value="Genomic_DNA"/>
</dbReference>
<feature type="transmembrane region" description="Helical" evidence="6">
    <location>
        <begin position="112"/>
        <end position="133"/>
    </location>
</feature>
<proteinExistence type="predicted"/>
<dbReference type="InterPro" id="IPR000731">
    <property type="entry name" value="SSD"/>
</dbReference>
<dbReference type="PANTHER" id="PTHR30250:SF11">
    <property type="entry name" value="O-ANTIGEN TRANSPORTER-RELATED"/>
    <property type="match status" value="1"/>
</dbReference>
<evidence type="ECO:0000256" key="1">
    <source>
        <dbReference type="ARBA" id="ARBA00004651"/>
    </source>
</evidence>
<name>A0ABQ1EGH5_9CLOT</name>
<evidence type="ECO:0000259" key="7">
    <source>
        <dbReference type="PROSITE" id="PS50156"/>
    </source>
</evidence>
<comment type="caution">
    <text evidence="8">The sequence shown here is derived from an EMBL/GenBank/DDBJ whole genome shotgun (WGS) entry which is preliminary data.</text>
</comment>
<reference evidence="8 9" key="1">
    <citation type="journal article" date="2021" name="Int. J. Syst. Evol. Microbiol.">
        <title>Clostridium zeae sp. nov., isolated from corn silage.</title>
        <authorList>
            <person name="Kobayashi H."/>
            <person name="Tanizawa Y."/>
            <person name="Yagura M."/>
            <person name="Sakamoto M."/>
            <person name="Ohkuma M."/>
            <person name="Tohno M."/>
        </authorList>
    </citation>
    <scope>NUCLEOTIDE SEQUENCE [LARGE SCALE GENOMIC DNA]</scope>
    <source>
        <strain evidence="8 9">CSC2</strain>
    </source>
</reference>
<feature type="domain" description="SSD" evidence="7">
    <location>
        <begin position="257"/>
        <end position="427"/>
    </location>
</feature>
<feature type="transmembrane region" description="Helical" evidence="6">
    <location>
        <begin position="85"/>
        <end position="106"/>
    </location>
</feature>
<evidence type="ECO:0000256" key="3">
    <source>
        <dbReference type="ARBA" id="ARBA00022692"/>
    </source>
</evidence>
<feature type="transmembrane region" description="Helical" evidence="6">
    <location>
        <begin position="44"/>
        <end position="64"/>
    </location>
</feature>
<evidence type="ECO:0000256" key="2">
    <source>
        <dbReference type="ARBA" id="ARBA00022475"/>
    </source>
</evidence>
<dbReference type="PANTHER" id="PTHR30250">
    <property type="entry name" value="PST FAMILY PREDICTED COLANIC ACID TRANSPORTER"/>
    <property type="match status" value="1"/>
</dbReference>
<evidence type="ECO:0000256" key="6">
    <source>
        <dbReference type="SAM" id="Phobius"/>
    </source>
</evidence>
<dbReference type="Pfam" id="PF13440">
    <property type="entry name" value="Polysacc_synt_3"/>
    <property type="match status" value="1"/>
</dbReference>
<accession>A0ABQ1EGH5</accession>
<gene>
    <name evidence="8" type="ORF">CSC2_44600</name>
</gene>
<evidence type="ECO:0000256" key="4">
    <source>
        <dbReference type="ARBA" id="ARBA00022989"/>
    </source>
</evidence>
<feature type="transmembrane region" description="Helical" evidence="6">
    <location>
        <begin position="170"/>
        <end position="190"/>
    </location>
</feature>
<evidence type="ECO:0000313" key="9">
    <source>
        <dbReference type="Proteomes" id="UP000663802"/>
    </source>
</evidence>
<evidence type="ECO:0000313" key="8">
    <source>
        <dbReference type="EMBL" id="GFZ33934.1"/>
    </source>
</evidence>
<evidence type="ECO:0000256" key="5">
    <source>
        <dbReference type="ARBA" id="ARBA00023136"/>
    </source>
</evidence>
<keyword evidence="4 6" id="KW-1133">Transmembrane helix</keyword>
<feature type="transmembrane region" description="Helical" evidence="6">
    <location>
        <begin position="12"/>
        <end position="32"/>
    </location>
</feature>
<feature type="transmembrane region" description="Helical" evidence="6">
    <location>
        <begin position="252"/>
        <end position="271"/>
    </location>
</feature>